<dbReference type="Gene3D" id="1.10.10.10">
    <property type="entry name" value="Winged helix-like DNA-binding domain superfamily/Winged helix DNA-binding domain"/>
    <property type="match status" value="1"/>
</dbReference>
<keyword evidence="6" id="KW-1185">Reference proteome</keyword>
<dbReference type="PANTHER" id="PTHR33164:SF89">
    <property type="entry name" value="MARR FAMILY REGULATORY PROTEIN"/>
    <property type="match status" value="1"/>
</dbReference>
<dbReference type="AlphaFoldDB" id="A0A1Y0EEB6"/>
<dbReference type="PROSITE" id="PS01117">
    <property type="entry name" value="HTH_MARR_1"/>
    <property type="match status" value="1"/>
</dbReference>
<dbReference type="InterPro" id="IPR039422">
    <property type="entry name" value="MarR/SlyA-like"/>
</dbReference>
<dbReference type="EMBL" id="CP021431">
    <property type="protein sequence ID" value="ARU01788.1"/>
    <property type="molecule type" value="Genomic_DNA"/>
</dbReference>
<dbReference type="InterPro" id="IPR000835">
    <property type="entry name" value="HTH_MarR-typ"/>
</dbReference>
<evidence type="ECO:0000259" key="4">
    <source>
        <dbReference type="PROSITE" id="PS50995"/>
    </source>
</evidence>
<gene>
    <name evidence="5" type="ORF">LOKVESSMR4R_02485</name>
</gene>
<evidence type="ECO:0000256" key="1">
    <source>
        <dbReference type="ARBA" id="ARBA00023015"/>
    </source>
</evidence>
<dbReference type="InterPro" id="IPR036388">
    <property type="entry name" value="WH-like_DNA-bd_sf"/>
</dbReference>
<keyword evidence="2" id="KW-0238">DNA-binding</keyword>
<dbReference type="RefSeq" id="WP_087208822.1">
    <property type="nucleotide sequence ID" value="NZ_CP021431.1"/>
</dbReference>
<sequence>MINQRQTPDRIAELLVHVGRAACSEDRGSSLTAAQWTCLRFFARANGSTRTPSGFASFQATTRGTASQIIKTLEGLGLITRQRSDRDQRSVRLDLTETGRAMLLEDPLNDLINVIGQLQEDERDHFLKTLSRMAYALAGLRDVPTFGTCQDCSHFTPANGSGYCACMASELATDDIDQLCASYQGTTPSIVPKMLIKGEPDDRD</sequence>
<dbReference type="KEGG" id="lvs:LOKVESSMR4R_02485"/>
<dbReference type="InterPro" id="IPR023187">
    <property type="entry name" value="Tscrpt_reg_MarR-type_CS"/>
</dbReference>
<dbReference type="Proteomes" id="UP000195273">
    <property type="component" value="Chromosome"/>
</dbReference>
<dbReference type="SUPFAM" id="SSF46785">
    <property type="entry name" value="Winged helix' DNA-binding domain"/>
    <property type="match status" value="1"/>
</dbReference>
<dbReference type="GO" id="GO:0006950">
    <property type="term" value="P:response to stress"/>
    <property type="evidence" value="ECO:0007669"/>
    <property type="project" value="TreeGrafter"/>
</dbReference>
<dbReference type="PROSITE" id="PS50995">
    <property type="entry name" value="HTH_MARR_2"/>
    <property type="match status" value="1"/>
</dbReference>
<evidence type="ECO:0000313" key="5">
    <source>
        <dbReference type="EMBL" id="ARU01788.1"/>
    </source>
</evidence>
<dbReference type="GO" id="GO:0003677">
    <property type="term" value="F:DNA binding"/>
    <property type="evidence" value="ECO:0007669"/>
    <property type="project" value="UniProtKB-KW"/>
</dbReference>
<dbReference type="SMART" id="SM00347">
    <property type="entry name" value="HTH_MARR"/>
    <property type="match status" value="1"/>
</dbReference>
<feature type="domain" description="HTH marR-type" evidence="4">
    <location>
        <begin position="8"/>
        <end position="135"/>
    </location>
</feature>
<evidence type="ECO:0000313" key="6">
    <source>
        <dbReference type="Proteomes" id="UP000195273"/>
    </source>
</evidence>
<proteinExistence type="predicted"/>
<evidence type="ECO:0000256" key="2">
    <source>
        <dbReference type="ARBA" id="ARBA00023125"/>
    </source>
</evidence>
<organism evidence="5 6">
    <name type="scientific">Yoonia vestfoldensis</name>
    <dbReference type="NCBI Taxonomy" id="245188"/>
    <lineage>
        <taxon>Bacteria</taxon>
        <taxon>Pseudomonadati</taxon>
        <taxon>Pseudomonadota</taxon>
        <taxon>Alphaproteobacteria</taxon>
        <taxon>Rhodobacterales</taxon>
        <taxon>Paracoccaceae</taxon>
        <taxon>Yoonia</taxon>
    </lineage>
</organism>
<name>A0A1Y0EEB6_9RHOB</name>
<dbReference type="PANTHER" id="PTHR33164">
    <property type="entry name" value="TRANSCRIPTIONAL REGULATOR, MARR FAMILY"/>
    <property type="match status" value="1"/>
</dbReference>
<reference evidence="5 6" key="1">
    <citation type="submission" date="2017-05" db="EMBL/GenBank/DDBJ databases">
        <title>Genome Sequence of Loktanella vestfoldensis Strain SMR4r Isolated from a Culture of the Diatom Skeletonema marinoi.</title>
        <authorList>
            <person name="Topel M."/>
            <person name="Pinder M.I.M."/>
            <person name="Johansson O.N."/>
            <person name="Kourtchenko O."/>
            <person name="Godhe A."/>
            <person name="Clarke A.K."/>
        </authorList>
    </citation>
    <scope>NUCLEOTIDE SEQUENCE [LARGE SCALE GENOMIC DNA]</scope>
    <source>
        <strain evidence="5 6">SMR4r</strain>
    </source>
</reference>
<accession>A0A1Y0EEB6</accession>
<protein>
    <submittedName>
        <fullName evidence="5">Transcriptional repressor MprA</fullName>
    </submittedName>
</protein>
<keyword evidence="1" id="KW-0805">Transcription regulation</keyword>
<evidence type="ECO:0000256" key="3">
    <source>
        <dbReference type="ARBA" id="ARBA00023163"/>
    </source>
</evidence>
<dbReference type="GO" id="GO:0003700">
    <property type="term" value="F:DNA-binding transcription factor activity"/>
    <property type="evidence" value="ECO:0007669"/>
    <property type="project" value="InterPro"/>
</dbReference>
<keyword evidence="3" id="KW-0804">Transcription</keyword>
<dbReference type="Pfam" id="PF12802">
    <property type="entry name" value="MarR_2"/>
    <property type="match status" value="1"/>
</dbReference>
<dbReference type="InterPro" id="IPR036390">
    <property type="entry name" value="WH_DNA-bd_sf"/>
</dbReference>
<dbReference type="OrthoDB" id="5522755at2"/>